<keyword evidence="5" id="KW-0460">Magnesium</keyword>
<evidence type="ECO:0000256" key="3">
    <source>
        <dbReference type="ARBA" id="ARBA00022695"/>
    </source>
</evidence>
<dbReference type="CDD" id="cd03487">
    <property type="entry name" value="RT_Bac_retron_II"/>
    <property type="match status" value="1"/>
</dbReference>
<evidence type="ECO:0000256" key="5">
    <source>
        <dbReference type="ARBA" id="ARBA00022842"/>
    </source>
</evidence>
<evidence type="ECO:0000256" key="9">
    <source>
        <dbReference type="ARBA" id="ARBA00048173"/>
    </source>
</evidence>
<keyword evidence="3 11" id="KW-0548">Nucleotidyltransferase</keyword>
<sequence length="339" mass="38100">MNVDGWRDFYSEYVTGHEKLVDAYLRFIEILQAKGLPPIFEFQHLARLLDVEESLLAAVVRNSTEFYREFSIPKRSGGTRTISVPQPSLLHCQRWVNREILQNLEVSDRAFGFVSGRSVVNNAAEHLGRSFLLNLDILNFFPSINSNLVLNAFLGLGYPPSVSLVLTEICCVDEKLPQGAPTSPALSNYLCKNLDHELEAICNTLDLKYSRYADDMTFSGEIIESDAINKISFIIESFGFKLNKAKTRVSGPHSKKIVTGVSIGTGKMKLPRRTVRTIKSDAHFLKKFGPVEFSKRQTIPDPLAAERLLGRVSFWLQIDPENHIAQSIKADISHTLTTQ</sequence>
<evidence type="ECO:0000256" key="7">
    <source>
        <dbReference type="ARBA" id="ARBA00023118"/>
    </source>
</evidence>
<dbReference type="InterPro" id="IPR000477">
    <property type="entry name" value="RT_dom"/>
</dbReference>
<dbReference type="SUPFAM" id="SSF56672">
    <property type="entry name" value="DNA/RNA polymerases"/>
    <property type="match status" value="1"/>
</dbReference>
<keyword evidence="2 11" id="KW-0808">Transferase</keyword>
<evidence type="ECO:0000256" key="6">
    <source>
        <dbReference type="ARBA" id="ARBA00022918"/>
    </source>
</evidence>
<evidence type="ECO:0000313" key="12">
    <source>
        <dbReference type="Proteomes" id="UP001609376"/>
    </source>
</evidence>
<evidence type="ECO:0000256" key="2">
    <source>
        <dbReference type="ARBA" id="ARBA00022679"/>
    </source>
</evidence>
<dbReference type="InterPro" id="IPR000123">
    <property type="entry name" value="Reverse_transcriptase_msDNA"/>
</dbReference>
<organism evidence="11 12">
    <name type="scientific">Paracoccus broussonetiae subsp. drimophilus</name>
    <dbReference type="NCBI Taxonomy" id="3373869"/>
    <lineage>
        <taxon>Bacteria</taxon>
        <taxon>Pseudomonadati</taxon>
        <taxon>Pseudomonadota</taxon>
        <taxon>Alphaproteobacteria</taxon>
        <taxon>Rhodobacterales</taxon>
        <taxon>Paracoccaceae</taxon>
        <taxon>Paracoccus</taxon>
        <taxon>Paracoccus broussonetiae</taxon>
    </lineage>
</organism>
<keyword evidence="6 11" id="KW-0695">RNA-directed DNA polymerase</keyword>
<dbReference type="PROSITE" id="PS50878">
    <property type="entry name" value="RT_POL"/>
    <property type="match status" value="1"/>
</dbReference>
<feature type="domain" description="Reverse transcriptase" evidence="10">
    <location>
        <begin position="53"/>
        <end position="263"/>
    </location>
</feature>
<dbReference type="PANTHER" id="PTHR34047">
    <property type="entry name" value="NUCLEAR INTRON MATURASE 1, MITOCHONDRIAL-RELATED"/>
    <property type="match status" value="1"/>
</dbReference>
<comment type="catalytic activity">
    <reaction evidence="9">
        <text>DNA(n) + a 2'-deoxyribonucleoside 5'-triphosphate = DNA(n+1) + diphosphate</text>
        <dbReference type="Rhea" id="RHEA:22508"/>
        <dbReference type="Rhea" id="RHEA-COMP:17339"/>
        <dbReference type="Rhea" id="RHEA-COMP:17340"/>
        <dbReference type="ChEBI" id="CHEBI:33019"/>
        <dbReference type="ChEBI" id="CHEBI:61560"/>
        <dbReference type="ChEBI" id="CHEBI:173112"/>
        <dbReference type="EC" id="2.7.7.49"/>
    </reaction>
</comment>
<evidence type="ECO:0000256" key="8">
    <source>
        <dbReference type="ARBA" id="ARBA00034120"/>
    </source>
</evidence>
<accession>A0ABW7LM64</accession>
<keyword evidence="12" id="KW-1185">Reference proteome</keyword>
<reference evidence="11 12" key="1">
    <citation type="submission" date="2024-10" db="EMBL/GenBank/DDBJ databases">
        <title>Paracoccus drimophilus sp. nov., a novel bacterium from corn roots in Hunan.</title>
        <authorList>
            <person name="Li X."/>
        </authorList>
    </citation>
    <scope>NUCLEOTIDE SEQUENCE [LARGE SCALE GENOMIC DNA]</scope>
    <source>
        <strain evidence="11 12">NGMCC 1.201697</strain>
    </source>
</reference>
<keyword evidence="7" id="KW-0051">Antiviral defense</keyword>
<comment type="caution">
    <text evidence="11">The sequence shown here is derived from an EMBL/GenBank/DDBJ whole genome shotgun (WGS) entry which is preliminary data.</text>
</comment>
<evidence type="ECO:0000256" key="1">
    <source>
        <dbReference type="ARBA" id="ARBA00012493"/>
    </source>
</evidence>
<gene>
    <name evidence="11" type="ORF">ACHFJ0_09075</name>
</gene>
<dbReference type="EMBL" id="JBIMPR010000006">
    <property type="protein sequence ID" value="MFH5774395.1"/>
    <property type="molecule type" value="Genomic_DNA"/>
</dbReference>
<dbReference type="RefSeq" id="WP_395133412.1">
    <property type="nucleotide sequence ID" value="NZ_JBIMPR010000006.1"/>
</dbReference>
<dbReference type="Proteomes" id="UP001609376">
    <property type="component" value="Unassembled WGS sequence"/>
</dbReference>
<dbReference type="InterPro" id="IPR043502">
    <property type="entry name" value="DNA/RNA_pol_sf"/>
</dbReference>
<comment type="similarity">
    <text evidence="8">Belongs to the bacterial reverse transcriptase family.</text>
</comment>
<dbReference type="GO" id="GO:0003964">
    <property type="term" value="F:RNA-directed DNA polymerase activity"/>
    <property type="evidence" value="ECO:0007669"/>
    <property type="project" value="UniProtKB-KW"/>
</dbReference>
<dbReference type="Pfam" id="PF00078">
    <property type="entry name" value="RVT_1"/>
    <property type="match status" value="1"/>
</dbReference>
<evidence type="ECO:0000256" key="4">
    <source>
        <dbReference type="ARBA" id="ARBA00022723"/>
    </source>
</evidence>
<evidence type="ECO:0000313" key="11">
    <source>
        <dbReference type="EMBL" id="MFH5774395.1"/>
    </source>
</evidence>
<proteinExistence type="inferred from homology"/>
<dbReference type="PRINTS" id="PR00866">
    <property type="entry name" value="RNADNAPOLMS"/>
</dbReference>
<dbReference type="PANTHER" id="PTHR34047:SF7">
    <property type="entry name" value="RNA-DIRECTED DNA POLYMERASE"/>
    <property type="match status" value="1"/>
</dbReference>
<keyword evidence="4" id="KW-0479">Metal-binding</keyword>
<dbReference type="EC" id="2.7.7.49" evidence="1"/>
<dbReference type="InterPro" id="IPR051083">
    <property type="entry name" value="GrpII_Intron_Splice-Mob/Def"/>
</dbReference>
<evidence type="ECO:0000259" key="10">
    <source>
        <dbReference type="PROSITE" id="PS50878"/>
    </source>
</evidence>
<protein>
    <recommendedName>
        <fullName evidence="1">RNA-directed DNA polymerase</fullName>
        <ecNumber evidence="1">2.7.7.49</ecNumber>
    </recommendedName>
</protein>
<name>A0ABW7LM64_9RHOB</name>